<dbReference type="EC" id="2.4.-.-" evidence="4"/>
<dbReference type="InterPro" id="IPR028098">
    <property type="entry name" value="Glyco_trans_4-like_N"/>
</dbReference>
<dbReference type="SUPFAM" id="SSF53756">
    <property type="entry name" value="UDP-Glycosyltransferase/glycogen phosphorylase"/>
    <property type="match status" value="1"/>
</dbReference>
<dbReference type="EMBL" id="JBHUNA010000005">
    <property type="protein sequence ID" value="MFD2760000.1"/>
    <property type="molecule type" value="Genomic_DNA"/>
</dbReference>
<dbReference type="RefSeq" id="WP_382391053.1">
    <property type="nucleotide sequence ID" value="NZ_JBHUNA010000005.1"/>
</dbReference>
<proteinExistence type="predicted"/>
<comment type="caution">
    <text evidence="4">The sequence shown here is derived from an EMBL/GenBank/DDBJ whole genome shotgun (WGS) entry which is preliminary data.</text>
</comment>
<sequence length="408" mass="47216">MGKHVCFLVSEHPFLDARIFKKEAKSLLKQGYHVTMIVPRKDGYLFDTDGSSFTERFLDEAFTYEGINVITYGQINMEKYLNELYHNLRSGGHSRFNDPLTQIGIEQEADIYHAHEFISAYSGIGIKRALAASGKQCKLIYDSHELEPDPLMKQPRKTYRTKEQMVKHMIKELDYVITVSDSIKEWYRTIDPQLPVQVIYNSPPLAANYESKKADNPELTLVYEGVISQKRGNFQQLMSVLDRCNKKFKLKLNIIGGGKNFEKEYVPKIPPHLKDKVYYTGWVDYESIPEVMKDADLGWIDLDAANSLNNRFAMPNKFFSYLNNGVPVIVNQCTDMEKLIEAHDCGYVVKKLQATTEDYVQALVHMESNRNKIRKKSIHAREAMETTYSWEHMEGKIFAIYDQLIKDM</sequence>
<organism evidence="4 5">
    <name type="scientific">Lentibacillus juripiscarius</name>
    <dbReference type="NCBI Taxonomy" id="257446"/>
    <lineage>
        <taxon>Bacteria</taxon>
        <taxon>Bacillati</taxon>
        <taxon>Bacillota</taxon>
        <taxon>Bacilli</taxon>
        <taxon>Bacillales</taxon>
        <taxon>Bacillaceae</taxon>
        <taxon>Lentibacillus</taxon>
    </lineage>
</organism>
<evidence type="ECO:0000256" key="1">
    <source>
        <dbReference type="ARBA" id="ARBA00022676"/>
    </source>
</evidence>
<dbReference type="Pfam" id="PF13692">
    <property type="entry name" value="Glyco_trans_1_4"/>
    <property type="match status" value="1"/>
</dbReference>
<name>A0ABW5V5V9_9BACI</name>
<dbReference type="PANTHER" id="PTHR12526:SF629">
    <property type="entry name" value="TEICHURONIC ACID BIOSYNTHESIS GLYCOSYLTRANSFERASE TUAH-RELATED"/>
    <property type="match status" value="1"/>
</dbReference>
<evidence type="ECO:0000256" key="2">
    <source>
        <dbReference type="ARBA" id="ARBA00022679"/>
    </source>
</evidence>
<dbReference type="Gene3D" id="3.40.50.2000">
    <property type="entry name" value="Glycogen Phosphorylase B"/>
    <property type="match status" value="2"/>
</dbReference>
<reference evidence="5" key="1">
    <citation type="journal article" date="2019" name="Int. J. Syst. Evol. Microbiol.">
        <title>The Global Catalogue of Microorganisms (GCM) 10K type strain sequencing project: providing services to taxonomists for standard genome sequencing and annotation.</title>
        <authorList>
            <consortium name="The Broad Institute Genomics Platform"/>
            <consortium name="The Broad Institute Genome Sequencing Center for Infectious Disease"/>
            <person name="Wu L."/>
            <person name="Ma J."/>
        </authorList>
    </citation>
    <scope>NUCLEOTIDE SEQUENCE [LARGE SCALE GENOMIC DNA]</scope>
    <source>
        <strain evidence="5">TISTR 1535</strain>
    </source>
</reference>
<evidence type="ECO:0000313" key="5">
    <source>
        <dbReference type="Proteomes" id="UP001597502"/>
    </source>
</evidence>
<feature type="domain" description="Glycosyltransferase subfamily 4-like N-terminal" evidence="3">
    <location>
        <begin position="24"/>
        <end position="201"/>
    </location>
</feature>
<keyword evidence="5" id="KW-1185">Reference proteome</keyword>
<accession>A0ABW5V5V9</accession>
<dbReference type="Proteomes" id="UP001597502">
    <property type="component" value="Unassembled WGS sequence"/>
</dbReference>
<evidence type="ECO:0000259" key="3">
    <source>
        <dbReference type="Pfam" id="PF13439"/>
    </source>
</evidence>
<evidence type="ECO:0000313" key="4">
    <source>
        <dbReference type="EMBL" id="MFD2760000.1"/>
    </source>
</evidence>
<protein>
    <submittedName>
        <fullName evidence="4">Glycosyltransferase</fullName>
        <ecNumber evidence="4">2.4.-.-</ecNumber>
    </submittedName>
</protein>
<keyword evidence="2 4" id="KW-0808">Transferase</keyword>
<dbReference type="GO" id="GO:0016757">
    <property type="term" value="F:glycosyltransferase activity"/>
    <property type="evidence" value="ECO:0007669"/>
    <property type="project" value="UniProtKB-KW"/>
</dbReference>
<keyword evidence="1 4" id="KW-0328">Glycosyltransferase</keyword>
<gene>
    <name evidence="4" type="ORF">ACFSUO_03245</name>
</gene>
<dbReference type="PANTHER" id="PTHR12526">
    <property type="entry name" value="GLYCOSYLTRANSFERASE"/>
    <property type="match status" value="1"/>
</dbReference>
<dbReference type="Pfam" id="PF13439">
    <property type="entry name" value="Glyco_transf_4"/>
    <property type="match status" value="1"/>
</dbReference>